<name>A0A4V1Y6W5_9BIFI</name>
<evidence type="ECO:0000313" key="3">
    <source>
        <dbReference type="Proteomes" id="UP000293268"/>
    </source>
</evidence>
<dbReference type="AlphaFoldDB" id="A0A4V1Y6W5"/>
<feature type="compositionally biased region" description="Low complexity" evidence="1">
    <location>
        <begin position="314"/>
        <end position="329"/>
    </location>
</feature>
<evidence type="ECO:0000313" key="2">
    <source>
        <dbReference type="EMBL" id="RYQ68419.1"/>
    </source>
</evidence>
<dbReference type="Proteomes" id="UP000293268">
    <property type="component" value="Unassembled WGS sequence"/>
</dbReference>
<dbReference type="RefSeq" id="WP_129913185.1">
    <property type="nucleotide sequence ID" value="NZ_SBKU01000007.1"/>
</dbReference>
<feature type="region of interest" description="Disordered" evidence="1">
    <location>
        <begin position="305"/>
        <end position="329"/>
    </location>
</feature>
<protein>
    <submittedName>
        <fullName evidence="2">Phage protein</fullName>
    </submittedName>
</protein>
<accession>A0A4V1Y6W5</accession>
<proteinExistence type="predicted"/>
<reference evidence="2 3" key="1">
    <citation type="submission" date="2019-01" db="EMBL/GenBank/DDBJ databases">
        <title>Unveiling genomic diversity among members of the Bifidobacterium pseudolongum species, a widely distributed gut commensal of the animal kingdom.</title>
        <authorList>
            <person name="Lugli G.A."/>
            <person name="Duranti S."/>
            <person name="Albert K."/>
            <person name="Mancabelli L."/>
            <person name="Napoli S."/>
            <person name="Viappiani A."/>
            <person name="Anzalone R."/>
            <person name="Longhi G."/>
            <person name="Milani C."/>
            <person name="Turroni F."/>
            <person name="Alessandri G."/>
            <person name="Sela D.A."/>
            <person name="Van Sinderen D."/>
            <person name="Ventura M."/>
        </authorList>
    </citation>
    <scope>NUCLEOTIDE SEQUENCE [LARGE SCALE GENOMIC DNA]</scope>
    <source>
        <strain evidence="2 3">2072B</strain>
    </source>
</reference>
<comment type="caution">
    <text evidence="2">The sequence shown here is derived from an EMBL/GenBank/DDBJ whole genome shotgun (WGS) entry which is preliminary data.</text>
</comment>
<dbReference type="InterPro" id="IPR011604">
    <property type="entry name" value="PDDEXK-like_dom_sf"/>
</dbReference>
<gene>
    <name evidence="2" type="ORF">PG2072B_1022</name>
</gene>
<dbReference type="EMBL" id="SBKU01000007">
    <property type="protein sequence ID" value="RYQ68419.1"/>
    <property type="molecule type" value="Genomic_DNA"/>
</dbReference>
<sequence length="329" mass="36303">MTDTTTQAVLAVAQAQQDAHTPHMPDTMPMAGEWMPAAPAPSVWPTIREHIVDMVTHQPRSLQKEIGPSELGTQCLHCLARKLTGHATSEIRDVAWLPFIGTSVHAQLERMFGGLDGYETEKTVLVGNLTDARPITGSIDLWDEKNAATCDWKIVGNSTLDDARRHGPSQQYKVQASLYGIGMSHTHPVQTSCIYYLPRNQASMDAGWVYETPFDPRPGQWALARARLILTLYDSIRVEYGASIAEQWVNAFPRNPEHCFHCRDEAQRKNPADLASLIGTKNVDAADARALADSLPAMPRALLNVPQADYRPQTTNKPTTDTNPKGSQS</sequence>
<organism evidence="2 3">
    <name type="scientific">Bifidobacterium pseudolongum subsp. globosum</name>
    <dbReference type="NCBI Taxonomy" id="1690"/>
    <lineage>
        <taxon>Bacteria</taxon>
        <taxon>Bacillati</taxon>
        <taxon>Actinomycetota</taxon>
        <taxon>Actinomycetes</taxon>
        <taxon>Bifidobacteriales</taxon>
        <taxon>Bifidobacteriaceae</taxon>
        <taxon>Bifidobacterium</taxon>
    </lineage>
</organism>
<evidence type="ECO:0000256" key="1">
    <source>
        <dbReference type="SAM" id="MobiDB-lite"/>
    </source>
</evidence>
<dbReference type="Gene3D" id="3.90.320.10">
    <property type="match status" value="1"/>
</dbReference>